<sequence>MQVGRRKATPPAVVRIDAHAANRYSINQQKLVVSMHFERRRRRQGVATMRYSVLVPSLLLALGVSASASAESKVYNWPDSDMPVLVENDSGLIFITNEKRPHRVYTWKARNDGDADNLYLVDLDGDQSYEVVGAGKPTFVLKTNSDPMWQLEKGCDQTIVADFVADDKLDLLCQNSKAMKVYTYDGQFVWELSLGRRIDHCRAGDYNGDLKADLECKYRGMNKWARIDAAGEVLAKELAEPEIAEDAVDLSEASPVELSDAVKKAAKGAEIDGEVQAGLQKDLDGDGKTETVAVTDKSIFIISADGKTKEKFAASAKKYSRKPFAKLNSVYANNFADNQKAQEVVNGLQDKLSKCYASRVRRNRFTGTGQLILTVNVNEKGKVSAVNKLHSAINDKKVENCAKKVLKRGDFPKAEGGTGTINVNMKYTFRDE</sequence>
<dbReference type="OrthoDB" id="5486276at2"/>
<evidence type="ECO:0000313" key="2">
    <source>
        <dbReference type="Proteomes" id="UP000315995"/>
    </source>
</evidence>
<name>A0A4Y6PUE4_PERCE</name>
<dbReference type="NCBIfam" id="NF033768">
    <property type="entry name" value="myxo_SS_tail"/>
    <property type="match status" value="1"/>
</dbReference>
<dbReference type="SUPFAM" id="SSF69318">
    <property type="entry name" value="Integrin alpha N-terminal domain"/>
    <property type="match status" value="1"/>
</dbReference>
<protein>
    <submittedName>
        <fullName evidence="1">VCBS repeat-containing protein</fullName>
    </submittedName>
</protein>
<dbReference type="EMBL" id="CP041186">
    <property type="protein sequence ID" value="QDG51863.1"/>
    <property type="molecule type" value="Genomic_DNA"/>
</dbReference>
<organism evidence="1 2">
    <name type="scientific">Persicimonas caeni</name>
    <dbReference type="NCBI Taxonomy" id="2292766"/>
    <lineage>
        <taxon>Bacteria</taxon>
        <taxon>Deltaproteobacteria</taxon>
        <taxon>Bradymonadales</taxon>
        <taxon>Bradymonadaceae</taxon>
        <taxon>Persicimonas</taxon>
    </lineage>
</organism>
<dbReference type="InterPro" id="IPR049806">
    <property type="entry name" value="MasK-like_C"/>
</dbReference>
<proteinExistence type="predicted"/>
<reference evidence="1 2" key="1">
    <citation type="submission" date="2019-06" db="EMBL/GenBank/DDBJ databases">
        <title>Persicimonas caeni gen. nov., sp. nov., a predatory bacterium isolated from solar saltern.</title>
        <authorList>
            <person name="Wang S."/>
        </authorList>
    </citation>
    <scope>NUCLEOTIDE SEQUENCE [LARGE SCALE GENOMIC DNA]</scope>
    <source>
        <strain evidence="1 2">YN101</strain>
    </source>
</reference>
<dbReference type="InterPro" id="IPR028994">
    <property type="entry name" value="Integrin_alpha_N"/>
</dbReference>
<accession>A0A4Y6PUE4</accession>
<dbReference type="AlphaFoldDB" id="A0A4Y6PUE4"/>
<keyword evidence="2" id="KW-1185">Reference proteome</keyword>
<dbReference type="Proteomes" id="UP000315995">
    <property type="component" value="Chromosome"/>
</dbReference>
<accession>A0A5B8Y5Z7</accession>
<evidence type="ECO:0000313" key="1">
    <source>
        <dbReference type="EMBL" id="QDG51863.1"/>
    </source>
</evidence>
<gene>
    <name evidence="1" type="ORF">FIV42_14275</name>
</gene>